<dbReference type="GO" id="GO:0042802">
    <property type="term" value="F:identical protein binding"/>
    <property type="evidence" value="ECO:0007669"/>
    <property type="project" value="UniProtKB-ARBA"/>
</dbReference>
<keyword evidence="4 6" id="KW-0949">S-adenosyl-L-methionine</keyword>
<feature type="binding site" evidence="6 7">
    <location>
        <position position="101"/>
    </location>
    <ligand>
        <name>S-adenosyl-L-methionine</name>
        <dbReference type="ChEBI" id="CHEBI:59789"/>
    </ligand>
</feature>
<comment type="catalytic activity">
    <reaction evidence="6">
        <text>5-carboxymethylaminomethyluridine(34) in tRNA(Leu) + S-adenosyl-L-methionine = 5-carboxymethylaminomethyl-2'-O-methyluridine(34) in tRNA(Leu) + S-adenosyl-L-homocysteine + H(+)</text>
        <dbReference type="Rhea" id="RHEA:43088"/>
        <dbReference type="Rhea" id="RHEA-COMP:10333"/>
        <dbReference type="Rhea" id="RHEA-COMP:10334"/>
        <dbReference type="ChEBI" id="CHEBI:15378"/>
        <dbReference type="ChEBI" id="CHEBI:57856"/>
        <dbReference type="ChEBI" id="CHEBI:59789"/>
        <dbReference type="ChEBI" id="CHEBI:74508"/>
        <dbReference type="ChEBI" id="CHEBI:74511"/>
        <dbReference type="EC" id="2.1.1.207"/>
    </reaction>
</comment>
<evidence type="ECO:0000313" key="10">
    <source>
        <dbReference type="Proteomes" id="UP000093352"/>
    </source>
</evidence>
<dbReference type="EMBL" id="MBEW02000012">
    <property type="protein sequence ID" value="RDY21114.1"/>
    <property type="molecule type" value="Genomic_DNA"/>
</dbReference>
<dbReference type="GO" id="GO:0002130">
    <property type="term" value="P:wobble position ribose methylation"/>
    <property type="evidence" value="ECO:0007669"/>
    <property type="project" value="TreeGrafter"/>
</dbReference>
<feature type="binding site" evidence="6 7">
    <location>
        <position position="122"/>
    </location>
    <ligand>
        <name>S-adenosyl-L-methionine</name>
        <dbReference type="ChEBI" id="CHEBI:59789"/>
    </ligand>
</feature>
<comment type="function">
    <text evidence="6">Could methylate the ribose at the nucleotide 34 wobble position in tRNA.</text>
</comment>
<comment type="caution">
    <text evidence="6">Lacks conserved residue(s) required for the propagation of feature annotation.</text>
</comment>
<dbReference type="PANTHER" id="PTHR42971:SF1">
    <property type="entry name" value="TRNA (CYTIDINE(34)-2'-O)-METHYLTRANSFERASE"/>
    <property type="match status" value="1"/>
</dbReference>
<keyword evidence="2 6" id="KW-0489">Methyltransferase</keyword>
<organism evidence="9 10">
    <name type="scientific">Criibacterium bergeronii</name>
    <dbReference type="NCBI Taxonomy" id="1871336"/>
    <lineage>
        <taxon>Bacteria</taxon>
        <taxon>Bacillati</taxon>
        <taxon>Bacillota</taxon>
        <taxon>Clostridia</taxon>
        <taxon>Peptostreptococcales</taxon>
        <taxon>Filifactoraceae</taxon>
        <taxon>Criibacterium</taxon>
    </lineage>
</organism>
<accession>A0A371IKW5</accession>
<keyword evidence="10" id="KW-1185">Reference proteome</keyword>
<dbReference type="EC" id="2.1.1.207" evidence="6"/>
<dbReference type="HAMAP" id="MF_01885">
    <property type="entry name" value="tRNA_methyltr_TrmL"/>
    <property type="match status" value="1"/>
</dbReference>
<feature type="domain" description="tRNA/rRNA methyltransferase SpoU type" evidence="8">
    <location>
        <begin position="3"/>
        <end position="144"/>
    </location>
</feature>
<evidence type="ECO:0000256" key="5">
    <source>
        <dbReference type="ARBA" id="ARBA00022694"/>
    </source>
</evidence>
<evidence type="ECO:0000259" key="8">
    <source>
        <dbReference type="Pfam" id="PF00588"/>
    </source>
</evidence>
<dbReference type="SUPFAM" id="SSF75217">
    <property type="entry name" value="alpha/beta knot"/>
    <property type="match status" value="1"/>
</dbReference>
<comment type="caution">
    <text evidence="9">The sequence shown here is derived from an EMBL/GenBank/DDBJ whole genome shotgun (WGS) entry which is preliminary data.</text>
</comment>
<evidence type="ECO:0000256" key="2">
    <source>
        <dbReference type="ARBA" id="ARBA00022603"/>
    </source>
</evidence>
<dbReference type="InterPro" id="IPR029028">
    <property type="entry name" value="Alpha/beta_knot_MTases"/>
</dbReference>
<proteinExistence type="inferred from homology"/>
<dbReference type="GO" id="GO:0141098">
    <property type="term" value="F:tRNA (cytidine(34)-2'-O)-methyltransferase activity"/>
    <property type="evidence" value="ECO:0007669"/>
    <property type="project" value="RHEA"/>
</dbReference>
<dbReference type="GO" id="GO:0003723">
    <property type="term" value="F:RNA binding"/>
    <property type="evidence" value="ECO:0007669"/>
    <property type="project" value="InterPro"/>
</dbReference>
<dbReference type="GO" id="GO:0141102">
    <property type="term" value="F:tRNA (5-carboxymethylaminomethyluridine(34)-2'-O)-methyltransferase activity"/>
    <property type="evidence" value="ECO:0007669"/>
    <property type="project" value="RHEA"/>
</dbReference>
<feature type="binding site" evidence="6 7">
    <location>
        <position position="132"/>
    </location>
    <ligand>
        <name>S-adenosyl-L-methionine</name>
        <dbReference type="ChEBI" id="CHEBI:59789"/>
    </ligand>
</feature>
<comment type="subcellular location">
    <subcellularLocation>
        <location evidence="6">Cytoplasm</location>
    </subcellularLocation>
</comment>
<dbReference type="RefSeq" id="WP_068913048.1">
    <property type="nucleotide sequence ID" value="NZ_MBEW02000012.1"/>
</dbReference>
<dbReference type="InterPro" id="IPR029026">
    <property type="entry name" value="tRNA_m1G_MTases_N"/>
</dbReference>
<dbReference type="FunFam" id="3.40.1280.10:FF:000002">
    <property type="entry name" value="Peptidylprolyl isomerase"/>
    <property type="match status" value="1"/>
</dbReference>
<dbReference type="Gene3D" id="3.40.1280.10">
    <property type="match status" value="1"/>
</dbReference>
<keyword evidence="5 6" id="KW-0819">tRNA processing</keyword>
<gene>
    <name evidence="9" type="ORF">BBG48_006715</name>
</gene>
<dbReference type="InterPro" id="IPR001537">
    <property type="entry name" value="SpoU_MeTrfase"/>
</dbReference>
<dbReference type="AlphaFoldDB" id="A0A371IKW5"/>
<keyword evidence="3 6" id="KW-0808">Transferase</keyword>
<comment type="similarity">
    <text evidence="6">Belongs to the class IV-like SAM-binding methyltransferase superfamily. RNA methyltransferase TrmH family. TrmL subfamily.</text>
</comment>
<dbReference type="PIRSF" id="PIRSF029256">
    <property type="entry name" value="SpoU_TrmH_prd"/>
    <property type="match status" value="1"/>
</dbReference>
<name>A0A371IKW5_9FIRM</name>
<evidence type="ECO:0000256" key="7">
    <source>
        <dbReference type="PIRSR" id="PIRSR029256-1"/>
    </source>
</evidence>
<dbReference type="CDD" id="cd18094">
    <property type="entry name" value="SpoU-like_TrmL"/>
    <property type="match status" value="1"/>
</dbReference>
<sequence length="156" mass="18324">MSLNIVLYEPEIALNTGNIVRTCVCTGATLHMIRPFGFIMSERTIKRSGMDYIQHADIRYYDSFEEYFEKYDLEKMFFFTTKSTKFHTEVKYPEDSHIIFGPESRGLPEKVRSLNPDHNVRIPMKNQDYVRSLNLANSVCVGIYEVIRQQNLSYFI</sequence>
<dbReference type="GO" id="GO:0005737">
    <property type="term" value="C:cytoplasm"/>
    <property type="evidence" value="ECO:0007669"/>
    <property type="project" value="UniProtKB-SubCell"/>
</dbReference>
<reference evidence="9 10" key="1">
    <citation type="journal article" date="2016" name="Genome Announc.">
        <title>Draft Genome Sequence of Criibacterium bergeronii gen. nov., sp. nov., Strain CCRI-22567T, Isolated from a Vaginal Sample from a Woman with Bacterial Vaginosis.</title>
        <authorList>
            <person name="Maheux A.F."/>
            <person name="Berube E."/>
            <person name="Boudreau D.K."/>
            <person name="Raymond F."/>
            <person name="Corbeil J."/>
            <person name="Roy P.H."/>
            <person name="Boissinot M."/>
            <person name="Omar R.F."/>
        </authorList>
    </citation>
    <scope>NUCLEOTIDE SEQUENCE [LARGE SCALE GENOMIC DNA]</scope>
    <source>
        <strain evidence="9 10">CCRI-22567</strain>
    </source>
</reference>
<evidence type="ECO:0000256" key="1">
    <source>
        <dbReference type="ARBA" id="ARBA00022490"/>
    </source>
</evidence>
<evidence type="ECO:0000256" key="6">
    <source>
        <dbReference type="HAMAP-Rule" id="MF_01885"/>
    </source>
</evidence>
<dbReference type="PANTHER" id="PTHR42971">
    <property type="entry name" value="TRNA (CYTIDINE(34)-2'-O)-METHYLTRANSFERASE"/>
    <property type="match status" value="1"/>
</dbReference>
<evidence type="ECO:0000256" key="4">
    <source>
        <dbReference type="ARBA" id="ARBA00022691"/>
    </source>
</evidence>
<dbReference type="Proteomes" id="UP000093352">
    <property type="component" value="Unassembled WGS sequence"/>
</dbReference>
<evidence type="ECO:0000256" key="3">
    <source>
        <dbReference type="ARBA" id="ARBA00022679"/>
    </source>
</evidence>
<keyword evidence="1 6" id="KW-0963">Cytoplasm</keyword>
<dbReference type="STRING" id="1871336.BBG48_08955"/>
<dbReference type="Pfam" id="PF00588">
    <property type="entry name" value="SpoU_methylase"/>
    <property type="match status" value="1"/>
</dbReference>
<comment type="catalytic activity">
    <reaction evidence="6">
        <text>cytidine(34) in tRNA + S-adenosyl-L-methionine = 2'-O-methylcytidine(34) in tRNA + S-adenosyl-L-homocysteine + H(+)</text>
        <dbReference type="Rhea" id="RHEA:43084"/>
        <dbReference type="Rhea" id="RHEA-COMP:10331"/>
        <dbReference type="Rhea" id="RHEA-COMP:10332"/>
        <dbReference type="ChEBI" id="CHEBI:15378"/>
        <dbReference type="ChEBI" id="CHEBI:57856"/>
        <dbReference type="ChEBI" id="CHEBI:59789"/>
        <dbReference type="ChEBI" id="CHEBI:74495"/>
        <dbReference type="ChEBI" id="CHEBI:82748"/>
        <dbReference type="EC" id="2.1.1.207"/>
    </reaction>
</comment>
<protein>
    <recommendedName>
        <fullName evidence="6">Putative tRNA (cytidine(34)-2'-O)-methyltransferase</fullName>
        <ecNumber evidence="6">2.1.1.207</ecNumber>
    </recommendedName>
    <alternativeName>
        <fullName evidence="6">tRNA (cytidine/uridine-2'-O-)-methyltransferase</fullName>
    </alternativeName>
</protein>
<dbReference type="InterPro" id="IPR016914">
    <property type="entry name" value="TrmL"/>
</dbReference>
<evidence type="ECO:0000313" key="9">
    <source>
        <dbReference type="EMBL" id="RDY21114.1"/>
    </source>
</evidence>